<evidence type="ECO:0000256" key="2">
    <source>
        <dbReference type="ARBA" id="ARBA00007878"/>
    </source>
</evidence>
<feature type="compositionally biased region" description="Polar residues" evidence="10">
    <location>
        <begin position="247"/>
        <end position="269"/>
    </location>
</feature>
<dbReference type="Pfam" id="PF25084">
    <property type="entry name" value="LbH_EIF2B"/>
    <property type="match status" value="1"/>
</dbReference>
<gene>
    <name evidence="13" type="ORF">WJX84_007507</name>
</gene>
<proteinExistence type="inferred from homology"/>
<keyword evidence="11" id="KW-0812">Transmembrane</keyword>
<dbReference type="SUPFAM" id="SSF53448">
    <property type="entry name" value="Nucleotide-diphospho-sugar transferases"/>
    <property type="match status" value="1"/>
</dbReference>
<evidence type="ECO:0000256" key="10">
    <source>
        <dbReference type="SAM" id="MobiDB-lite"/>
    </source>
</evidence>
<dbReference type="Proteomes" id="UP001485043">
    <property type="component" value="Unassembled WGS sequence"/>
</dbReference>
<dbReference type="PROSITE" id="PS50011">
    <property type="entry name" value="PROTEIN_KINASE_DOM"/>
    <property type="match status" value="1"/>
</dbReference>
<comment type="similarity">
    <text evidence="2">Belongs to the eIF-2B gamma/epsilon subunits family.</text>
</comment>
<dbReference type="Gene3D" id="2.160.10.10">
    <property type="entry name" value="Hexapeptide repeat proteins"/>
    <property type="match status" value="1"/>
</dbReference>
<organism evidence="13 14">
    <name type="scientific">Apatococcus fuscideae</name>
    <dbReference type="NCBI Taxonomy" id="2026836"/>
    <lineage>
        <taxon>Eukaryota</taxon>
        <taxon>Viridiplantae</taxon>
        <taxon>Chlorophyta</taxon>
        <taxon>core chlorophytes</taxon>
        <taxon>Trebouxiophyceae</taxon>
        <taxon>Chlorellales</taxon>
        <taxon>Chlorellaceae</taxon>
        <taxon>Apatococcus</taxon>
    </lineage>
</organism>
<keyword evidence="14" id="KW-1185">Reference proteome</keyword>
<evidence type="ECO:0000256" key="11">
    <source>
        <dbReference type="SAM" id="Phobius"/>
    </source>
</evidence>
<evidence type="ECO:0000256" key="7">
    <source>
        <dbReference type="ARBA" id="ARBA00044229"/>
    </source>
</evidence>
<feature type="region of interest" description="Disordered" evidence="10">
    <location>
        <begin position="836"/>
        <end position="869"/>
    </location>
</feature>
<evidence type="ECO:0000256" key="9">
    <source>
        <dbReference type="ARBA" id="ARBA00046432"/>
    </source>
</evidence>
<dbReference type="InterPro" id="IPR005835">
    <property type="entry name" value="NTP_transferase_dom"/>
</dbReference>
<dbReference type="GO" id="GO:0004672">
    <property type="term" value="F:protein kinase activity"/>
    <property type="evidence" value="ECO:0007669"/>
    <property type="project" value="InterPro"/>
</dbReference>
<dbReference type="GO" id="GO:0005829">
    <property type="term" value="C:cytosol"/>
    <property type="evidence" value="ECO:0007669"/>
    <property type="project" value="UniProtKB-SubCell"/>
</dbReference>
<protein>
    <recommendedName>
        <fullName evidence="6">Translation initiation factor eIF2B subunit gamma</fullName>
    </recommendedName>
    <alternativeName>
        <fullName evidence="7">eIF2B GDP-GTP exchange factor subunit gamma</fullName>
    </alternativeName>
</protein>
<evidence type="ECO:0000256" key="3">
    <source>
        <dbReference type="ARBA" id="ARBA00022490"/>
    </source>
</evidence>
<comment type="subunit">
    <text evidence="9">Component of the translation initiation factor 2B (eIF2B) complex which is a heterodecamer of two sets of five different subunits: alpha, beta, gamma, delta and epsilon. Subunits alpha, beta and delta comprise a regulatory subcomplex and subunits epsilon and gamma comprise a catalytic subcomplex. Within the complex, the hexameric regulatory complex resides at the center, with the two heterodimeric catalytic subcomplexes bound on opposite sides.</text>
</comment>
<dbReference type="InterPro" id="IPR056764">
    <property type="entry name" value="LbH_EIF2B3/5"/>
</dbReference>
<dbReference type="Gene3D" id="3.90.550.10">
    <property type="entry name" value="Spore Coat Polysaccharide Biosynthesis Protein SpsA, Chain A"/>
    <property type="match status" value="1"/>
</dbReference>
<evidence type="ECO:0000256" key="1">
    <source>
        <dbReference type="ARBA" id="ARBA00004514"/>
    </source>
</evidence>
<keyword evidence="3" id="KW-0963">Cytoplasm</keyword>
<dbReference type="InterPro" id="IPR000719">
    <property type="entry name" value="Prot_kinase_dom"/>
</dbReference>
<keyword evidence="5" id="KW-0648">Protein biosynthesis</keyword>
<dbReference type="InterPro" id="IPR011009">
    <property type="entry name" value="Kinase-like_dom_sf"/>
</dbReference>
<name>A0AAW1T3L4_9CHLO</name>
<evidence type="ECO:0000313" key="13">
    <source>
        <dbReference type="EMBL" id="KAK9863708.1"/>
    </source>
</evidence>
<keyword evidence="11" id="KW-0472">Membrane</keyword>
<dbReference type="InterPro" id="IPR051960">
    <property type="entry name" value="eIF2B_gamma"/>
</dbReference>
<feature type="region of interest" description="Disordered" evidence="10">
    <location>
        <begin position="676"/>
        <end position="699"/>
    </location>
</feature>
<dbReference type="CDD" id="cd04652">
    <property type="entry name" value="LbH_eIF2B_gamma_C"/>
    <property type="match status" value="1"/>
</dbReference>
<evidence type="ECO:0000256" key="5">
    <source>
        <dbReference type="ARBA" id="ARBA00022917"/>
    </source>
</evidence>
<evidence type="ECO:0000256" key="8">
    <source>
        <dbReference type="ARBA" id="ARBA00045373"/>
    </source>
</evidence>
<dbReference type="Pfam" id="PF00069">
    <property type="entry name" value="Pkinase"/>
    <property type="match status" value="1"/>
</dbReference>
<feature type="region of interest" description="Disordered" evidence="10">
    <location>
        <begin position="247"/>
        <end position="275"/>
    </location>
</feature>
<dbReference type="GO" id="GO:0002183">
    <property type="term" value="P:cytoplasmic translational initiation"/>
    <property type="evidence" value="ECO:0007669"/>
    <property type="project" value="TreeGrafter"/>
</dbReference>
<evidence type="ECO:0000256" key="6">
    <source>
        <dbReference type="ARBA" id="ARBA00044196"/>
    </source>
</evidence>
<accession>A0AAW1T3L4</accession>
<evidence type="ECO:0000259" key="12">
    <source>
        <dbReference type="PROSITE" id="PS50011"/>
    </source>
</evidence>
<dbReference type="PANTHER" id="PTHR45989">
    <property type="entry name" value="TRANSLATION INITIATION FACTOR EIF-2B SUBUNIT GAMMA"/>
    <property type="match status" value="1"/>
</dbReference>
<feature type="transmembrane region" description="Helical" evidence="11">
    <location>
        <begin position="801"/>
        <end position="828"/>
    </location>
</feature>
<keyword evidence="4" id="KW-0396">Initiation factor</keyword>
<feature type="domain" description="Protein kinase" evidence="12">
    <location>
        <begin position="971"/>
        <end position="1254"/>
    </location>
</feature>
<dbReference type="SUPFAM" id="SSF56112">
    <property type="entry name" value="Protein kinase-like (PK-like)"/>
    <property type="match status" value="1"/>
</dbReference>
<feature type="compositionally biased region" description="Polar residues" evidence="10">
    <location>
        <begin position="679"/>
        <end position="692"/>
    </location>
</feature>
<evidence type="ECO:0000256" key="4">
    <source>
        <dbReference type="ARBA" id="ARBA00022540"/>
    </source>
</evidence>
<dbReference type="Gene3D" id="1.10.510.10">
    <property type="entry name" value="Transferase(Phosphotransferase) domain 1"/>
    <property type="match status" value="1"/>
</dbReference>
<dbReference type="AlphaFoldDB" id="A0AAW1T3L4"/>
<dbReference type="GO" id="GO:0005851">
    <property type="term" value="C:eukaryotic translation initiation factor 2B complex"/>
    <property type="evidence" value="ECO:0007669"/>
    <property type="project" value="TreeGrafter"/>
</dbReference>
<dbReference type="Pfam" id="PF00483">
    <property type="entry name" value="NTP_transferase"/>
    <property type="match status" value="1"/>
</dbReference>
<reference evidence="13 14" key="1">
    <citation type="journal article" date="2024" name="Nat. Commun.">
        <title>Phylogenomics reveals the evolutionary origins of lichenization in chlorophyte algae.</title>
        <authorList>
            <person name="Puginier C."/>
            <person name="Libourel C."/>
            <person name="Otte J."/>
            <person name="Skaloud P."/>
            <person name="Haon M."/>
            <person name="Grisel S."/>
            <person name="Petersen M."/>
            <person name="Berrin J.G."/>
            <person name="Delaux P.M."/>
            <person name="Dal Grande F."/>
            <person name="Keller J."/>
        </authorList>
    </citation>
    <scope>NUCLEOTIDE SEQUENCE [LARGE SCALE GENOMIC DNA]</scope>
    <source>
        <strain evidence="13 14">SAG 2523</strain>
    </source>
</reference>
<comment type="function">
    <text evidence="8">Acts as a component of the translation initiation factor 2B (eIF2B) complex, which catalyzes the exchange of GDP for GTP on the eukaryotic initiation factor 2 (eIF2) complex gamma subunit. Its guanine nucleotide exchange factor activity is repressed when bound to eIF2 complex phosphorylated on the alpha subunit, thereby limiting the amount of methionyl-initiator methionine tRNA available to the ribosome and consequently global translation is repressed.</text>
</comment>
<comment type="caution">
    <text evidence="13">The sequence shown here is derived from an EMBL/GenBank/DDBJ whole genome shotgun (WGS) entry which is preliminary data.</text>
</comment>
<comment type="subcellular location">
    <subcellularLocation>
        <location evidence="1">Cytoplasm</location>
        <location evidence="1">Cytosol</location>
    </subcellularLocation>
</comment>
<dbReference type="EMBL" id="JALJOV010000439">
    <property type="protein sequence ID" value="KAK9863708.1"/>
    <property type="molecule type" value="Genomic_DNA"/>
</dbReference>
<dbReference type="GO" id="GO:0003743">
    <property type="term" value="F:translation initiation factor activity"/>
    <property type="evidence" value="ECO:0007669"/>
    <property type="project" value="UniProtKB-KW"/>
</dbReference>
<sequence>MLAQQAVLLVGGLSNKLYPLTSPSTPKALLHVGNQPLISFPVKLLEEGGIKEIFLICPGESIASKINNWAKSYAGNARLEVRSVPEDKDSADALRSVVPELKGKSFILISGDLVGDVSVKAISISHFIHSALMTAVLVPRRISPASTTKPGKAPKNVDYVGLDPKHKQLLFFKSSPESRQDVLRLPPSAVQTLGQLEVRTDFTDVHLYIFDRQLVTELLDQRPQMTSIKQDLVPFMVNHQRRLQKQLSPLQPAGSLSPTQSTKDSTTIPDSLPPAPDMLAHPVMGIHAVLNGAVASMPCHAYVADKDYYCARANNLHAYADVNREVVASEHTDRLLDAKLNSKHGNYVHDSVQMGAKTTVASACMVGRGSTLGDKCSVKRSVLGSNCQLGANVKIINSVLMDGVIVDDGCHVQNSIICGGAHLQERCSLKDTAVGPDYTFLPAPGPAPSGLQTSLLPGSNASSQGVALAPSNAAASQAYGPFNPNAPFSIAIFQVNGTSDGDPGGSTSQAFLEAISYVLSPICRAAVLIAVRASDANGPSVTYTTNLYPVPPNLNLSISLADFPDHYGAQTNTALQGDGSCPICTANLSSIRDGANVTDQSSAMLDTTPYPSLRNVPNSTLASDVPGKFRLFLTFMLAGQAAVPFGVDKQNQLIETLTESITGGSAGRVTAVKEGTMSAPPQQGRRLQSLNNQEDDWQPQRRRLLQSPGTPYVNVTLTLLLPIPSINGTAQGLQQLQGYVPLGTQQISGITQAILSSAGYAVSVTLLEGALSDMNGPLLFYPLSLNTSTPQAPTSHSSHDYGALIGGVVGGVLGAILLSTAIGLAIWLRHRKQKQRTSAKAKAKGRGRVEASGSNLQLRDPTSKDYLRGNQKHTTSAVDQVWLDEALVHQSMSASPLSTPIKPPESTICETTDEDLSPEAMAGIMRVLRNIRMRQGLDSKGSRLSRAQQSAELVSYITSHIRPGVMFKDRYMISTHRHVGHLNVLVLGNSPDRRGEGAALKFYCAEGPAVARFDRECAIYERFQEPYLRHEASNYLPSVLDVYQSDAAVTGSAGDALPPCLVMEQGAYSLQDLLTGQLDAEQEACHADRMTLMYSLAQALEFMHAHNVIHRAVHPSSFVWFATTCSWKLVGFGSSAASGCTAPLEYDLSYAPPELVQADHLGRSNTFARRASDMWSLGIICYQVLMGELPIPQETADETKIAMLLGHKALPWEQEKGFFNRFESFDLRMILCDLLRRRPELRRPAVGVLQDEYFSEIAHRRSIEMTQKARS</sequence>
<dbReference type="PANTHER" id="PTHR45989:SF1">
    <property type="entry name" value="TRANSLATION INITIATION FACTOR EIF-2B SUBUNIT GAMMA"/>
    <property type="match status" value="1"/>
</dbReference>
<dbReference type="SMART" id="SM00220">
    <property type="entry name" value="S_TKc"/>
    <property type="match status" value="1"/>
</dbReference>
<dbReference type="GO" id="GO:0005524">
    <property type="term" value="F:ATP binding"/>
    <property type="evidence" value="ECO:0007669"/>
    <property type="project" value="InterPro"/>
</dbReference>
<dbReference type="GO" id="GO:0005085">
    <property type="term" value="F:guanyl-nucleotide exchange factor activity"/>
    <property type="evidence" value="ECO:0007669"/>
    <property type="project" value="TreeGrafter"/>
</dbReference>
<feature type="compositionally biased region" description="Basic residues" evidence="10">
    <location>
        <begin position="836"/>
        <end position="846"/>
    </location>
</feature>
<evidence type="ECO:0000313" key="14">
    <source>
        <dbReference type="Proteomes" id="UP001485043"/>
    </source>
</evidence>
<dbReference type="InterPro" id="IPR029044">
    <property type="entry name" value="Nucleotide-diphossugar_trans"/>
</dbReference>
<keyword evidence="11" id="KW-1133">Transmembrane helix</keyword>